<keyword evidence="4" id="KW-0479">Metal-binding</keyword>
<dbReference type="InterPro" id="IPR050071">
    <property type="entry name" value="Dehydroquinate_synthase"/>
</dbReference>
<dbReference type="SUPFAM" id="SSF56796">
    <property type="entry name" value="Dehydroquinate synthase-like"/>
    <property type="match status" value="1"/>
</dbReference>
<comment type="cofactor">
    <cofactor evidence="2">
        <name>Co(2+)</name>
        <dbReference type="ChEBI" id="CHEBI:48828"/>
    </cofactor>
</comment>
<dbReference type="EMBL" id="BAAFSF010000001">
    <property type="protein sequence ID" value="GAB1251560.1"/>
    <property type="molecule type" value="Genomic_DNA"/>
</dbReference>
<evidence type="ECO:0000256" key="4">
    <source>
        <dbReference type="ARBA" id="ARBA00022723"/>
    </source>
</evidence>
<dbReference type="InterPro" id="IPR030963">
    <property type="entry name" value="DHQ_synth_fam"/>
</dbReference>
<evidence type="ECO:0000256" key="5">
    <source>
        <dbReference type="ARBA" id="ARBA00023027"/>
    </source>
</evidence>
<comment type="cofactor">
    <cofactor evidence="1">
        <name>NAD(+)</name>
        <dbReference type="ChEBI" id="CHEBI:57540"/>
    </cofactor>
</comment>
<evidence type="ECO:0000313" key="12">
    <source>
        <dbReference type="EMBL" id="GAB1251560.1"/>
    </source>
</evidence>
<gene>
    <name evidence="12" type="primary">aroB</name>
    <name evidence="12" type="ORF">Tsumi_06640</name>
</gene>
<organism evidence="12 13">
    <name type="scientific">Porphyromonas miyakawae</name>
    <dbReference type="NCBI Taxonomy" id="3137470"/>
    <lineage>
        <taxon>Bacteria</taxon>
        <taxon>Pseudomonadati</taxon>
        <taxon>Bacteroidota</taxon>
        <taxon>Bacteroidia</taxon>
        <taxon>Bacteroidales</taxon>
        <taxon>Porphyromonadaceae</taxon>
        <taxon>Porphyromonas</taxon>
    </lineage>
</organism>
<proteinExistence type="predicted"/>
<dbReference type="CDD" id="cd08195">
    <property type="entry name" value="DHQS"/>
    <property type="match status" value="1"/>
</dbReference>
<sequence length="352" mass="39821">MLCHTDYSEETLQALHTRLNPDKTVAIIDSNLRDGQRALLEPIFRVVPENRRLYLTGGEEVKSLGLVKEIALWLNRCRVTRHSLIYVVGGGSLLDFCGFVAAIYKRGVPIAYVPTTLMAMVDAAYGGKTAINTDDIKNLLGVFQEPNAILLDERFLTTLSDREILSGYAEVLKYALLEDDQFFAKVLTTDPLNNGMGLRELIDQCVTIKKRFVEADPYDLGIRQYLNLGHTVGHALEGFSHTLEPLRHPALRHGEAVMIGIIVELYISHKLLGFPLERMHQIVDFAKEFFSPYFFECKQYNDIINLMLQDKKNSGDDIAIIALRRIGEPMKINASRVQLRNAFDFYREVIGG</sequence>
<evidence type="ECO:0000256" key="1">
    <source>
        <dbReference type="ARBA" id="ARBA00001911"/>
    </source>
</evidence>
<keyword evidence="3" id="KW-0028">Amino-acid biosynthesis</keyword>
<evidence type="ECO:0000313" key="13">
    <source>
        <dbReference type="Proteomes" id="UP001628220"/>
    </source>
</evidence>
<keyword evidence="6" id="KW-0057">Aromatic amino acid biosynthesis</keyword>
<evidence type="ECO:0000259" key="11">
    <source>
        <dbReference type="Pfam" id="PF24621"/>
    </source>
</evidence>
<dbReference type="Gene3D" id="1.20.1090.10">
    <property type="entry name" value="Dehydroquinate synthase-like - alpha domain"/>
    <property type="match status" value="1"/>
</dbReference>
<dbReference type="Proteomes" id="UP001628220">
    <property type="component" value="Unassembled WGS sequence"/>
</dbReference>
<dbReference type="PIRSF" id="PIRSF001455">
    <property type="entry name" value="DHQ_synth"/>
    <property type="match status" value="1"/>
</dbReference>
<keyword evidence="5" id="KW-0520">NAD</keyword>
<evidence type="ECO:0000256" key="7">
    <source>
        <dbReference type="ARBA" id="ARBA00023239"/>
    </source>
</evidence>
<dbReference type="InterPro" id="IPR056179">
    <property type="entry name" value="DHQS_C"/>
</dbReference>
<evidence type="ECO:0000256" key="3">
    <source>
        <dbReference type="ARBA" id="ARBA00022605"/>
    </source>
</evidence>
<evidence type="ECO:0000256" key="2">
    <source>
        <dbReference type="ARBA" id="ARBA00001941"/>
    </source>
</evidence>
<keyword evidence="9" id="KW-1133">Transmembrane helix</keyword>
<dbReference type="PANTHER" id="PTHR43622:SF7">
    <property type="entry name" value="3-DEHYDROQUINATE SYNTHASE, CHLOROPLASTIC"/>
    <property type="match status" value="1"/>
</dbReference>
<keyword evidence="7" id="KW-0456">Lyase</keyword>
<keyword evidence="9" id="KW-0472">Membrane</keyword>
<dbReference type="Pfam" id="PF24621">
    <property type="entry name" value="DHQS_C"/>
    <property type="match status" value="1"/>
</dbReference>
<accession>A0ABQ0E1F4</accession>
<evidence type="ECO:0000256" key="9">
    <source>
        <dbReference type="SAM" id="Phobius"/>
    </source>
</evidence>
<feature type="domain" description="3-dehydroquinate synthase N-terminal" evidence="10">
    <location>
        <begin position="54"/>
        <end position="164"/>
    </location>
</feature>
<dbReference type="Gene3D" id="3.40.50.1970">
    <property type="match status" value="1"/>
</dbReference>
<dbReference type="Pfam" id="PF01761">
    <property type="entry name" value="DHQ_synthase"/>
    <property type="match status" value="1"/>
</dbReference>
<dbReference type="PANTHER" id="PTHR43622">
    <property type="entry name" value="3-DEHYDROQUINATE SYNTHASE"/>
    <property type="match status" value="1"/>
</dbReference>
<protein>
    <submittedName>
        <fullName evidence="12">3-dehydroquinate synthase</fullName>
    </submittedName>
</protein>
<keyword evidence="13" id="KW-1185">Reference proteome</keyword>
<dbReference type="RefSeq" id="WP_411915365.1">
    <property type="nucleotide sequence ID" value="NZ_BAAFSF010000001.1"/>
</dbReference>
<feature type="domain" description="3-dehydroquinate synthase C-terminal" evidence="11">
    <location>
        <begin position="167"/>
        <end position="313"/>
    </location>
</feature>
<evidence type="ECO:0000259" key="10">
    <source>
        <dbReference type="Pfam" id="PF01761"/>
    </source>
</evidence>
<feature type="transmembrane region" description="Helical" evidence="9">
    <location>
        <begin position="84"/>
        <end position="104"/>
    </location>
</feature>
<keyword evidence="8" id="KW-0170">Cobalt</keyword>
<comment type="caution">
    <text evidence="12">The sequence shown here is derived from an EMBL/GenBank/DDBJ whole genome shotgun (WGS) entry which is preliminary data.</text>
</comment>
<name>A0ABQ0E1F4_9PORP</name>
<keyword evidence="9" id="KW-0812">Transmembrane</keyword>
<evidence type="ECO:0000256" key="6">
    <source>
        <dbReference type="ARBA" id="ARBA00023141"/>
    </source>
</evidence>
<dbReference type="InterPro" id="IPR030960">
    <property type="entry name" value="DHQS/DOIS_N"/>
</dbReference>
<evidence type="ECO:0000256" key="8">
    <source>
        <dbReference type="ARBA" id="ARBA00023285"/>
    </source>
</evidence>
<reference evidence="12 13" key="1">
    <citation type="journal article" date="2025" name="Int. J. Syst. Evol. Microbiol.">
        <title>Desulfovibrio falkowii sp. nov., Porphyromonas miyakawae sp. nov., Mediterraneibacter flintii sp. nov. and Owariibacterium komagatae gen. nov., sp. nov., isolated from human faeces.</title>
        <authorList>
            <person name="Hamaguchi T."/>
            <person name="Ohara M."/>
            <person name="Hisatomi A."/>
            <person name="Sekiguchi K."/>
            <person name="Takeda J.I."/>
            <person name="Ueyama J."/>
            <person name="Ito M."/>
            <person name="Nishiwaki H."/>
            <person name="Ogi T."/>
            <person name="Hirayama M."/>
            <person name="Ohkuma M."/>
            <person name="Sakamoto M."/>
            <person name="Ohno K."/>
        </authorList>
    </citation>
    <scope>NUCLEOTIDE SEQUENCE [LARGE SCALE GENOMIC DNA]</scope>
    <source>
        <strain evidence="12 13">13CB11C</strain>
    </source>
</reference>